<dbReference type="Proteomes" id="UP000540417">
    <property type="component" value="Unassembled WGS sequence"/>
</dbReference>
<evidence type="ECO:0000313" key="50">
    <source>
        <dbReference type="EMBL" id="EAK9317222.1"/>
    </source>
</evidence>
<dbReference type="EMBL" id="VTIK01000007">
    <property type="protein sequence ID" value="TYU50821.1"/>
    <property type="molecule type" value="Genomic_DNA"/>
</dbReference>
<dbReference type="Proteomes" id="UP000470497">
    <property type="component" value="Unassembled WGS sequence"/>
</dbReference>
<evidence type="ECO:0000256" key="1">
    <source>
        <dbReference type="HAMAP-Rule" id="MF_01054"/>
    </source>
</evidence>
<evidence type="ECO:0000313" key="79">
    <source>
        <dbReference type="EMBL" id="HAC1755386.1"/>
    </source>
</evidence>
<evidence type="ECO:0000313" key="133">
    <source>
        <dbReference type="Proteomes" id="UP000467347"/>
    </source>
</evidence>
<dbReference type="Proteomes" id="UP000383365">
    <property type="component" value="Unassembled WGS sequence"/>
</dbReference>
<dbReference type="Proteomes" id="UP000843503">
    <property type="component" value="Unassembled WGS sequence"/>
</dbReference>
<dbReference type="Proteomes" id="UP000376505">
    <property type="component" value="Unassembled WGS sequence"/>
</dbReference>
<evidence type="ECO:0000313" key="91">
    <source>
        <dbReference type="EMBL" id="TYU50821.1"/>
    </source>
</evidence>
<dbReference type="EMBL" id="AAHZFY010000027">
    <property type="protein sequence ID" value="ECB9514330.1"/>
    <property type="molecule type" value="Genomic_DNA"/>
</dbReference>
<dbReference type="EMBL" id="AAAKQF010000005">
    <property type="protein sequence ID" value="EAC9040457.1"/>
    <property type="molecule type" value="Genomic_DNA"/>
</dbReference>
<dbReference type="Proteomes" id="UP000844471">
    <property type="component" value="Unassembled WGS sequence"/>
</dbReference>
<evidence type="ECO:0000313" key="123">
    <source>
        <dbReference type="Proteomes" id="UP000406081"/>
    </source>
</evidence>
<dbReference type="EMBL" id="AABFVG010000006">
    <property type="protein sequence ID" value="EAH2282495.1"/>
    <property type="molecule type" value="Genomic_DNA"/>
</dbReference>
<dbReference type="Proteomes" id="UP000354255">
    <property type="component" value="Unassembled WGS sequence"/>
</dbReference>
<evidence type="ECO:0000313" key="3">
    <source>
        <dbReference type="EMBL" id="EAC3880600.1"/>
    </source>
</evidence>
<dbReference type="Proteomes" id="UP000478704">
    <property type="component" value="Unassembled WGS sequence"/>
</dbReference>
<dbReference type="Proteomes" id="UP000388699">
    <property type="component" value="Unassembled WGS sequence"/>
</dbReference>
<dbReference type="Proteomes" id="UP000522199">
    <property type="component" value="Unassembled WGS sequence"/>
</dbReference>
<reference evidence="140 147" key="7">
    <citation type="submission" date="2019-04" db="EMBL/GenBank/DDBJ databases">
        <authorList>
            <consortium name="GenomeTrakr: Next Generation Sequencing Network for Food Pathogen Tracability"/>
        </authorList>
    </citation>
    <scope>NUCLEOTIDE SEQUENCE [LARGE SCALE GENOMIC DNA]</scope>
    <source>
        <strain evidence="31 159">10B02965A-1</strain>
        <strain evidence="26 123">ARS-CC9329</strain>
        <strain evidence="16 119">CFSAN008016</strain>
        <strain evidence="9 113">CFSAN008042</strain>
        <strain evidence="3 109">CFSAN060999</strain>
        <strain evidence="33 148">CFSAN063727</strain>
        <strain evidence="61 99">CFSAN085184</strain>
        <strain evidence="62 129">CFSAN102901</strain>
        <strain evidence="19 114">FDA00006304</strain>
        <strain evidence="18 118">FDA00006494</strain>
        <strain evidence="6 112">FDA00007096</strain>
        <strain evidence="11 122">FDA00008584</strain>
        <strain evidence="7 117">FDA00009539</strain>
        <strain evidence="29">FDA00011243</strain>
        <strain evidence="84 93">FDA00013213</strain>
        <strain evidence="8 98">FDA00013332</strain>
        <strain evidence="14 103">FDA00013853</strain>
        <strain evidence="51">FDA00014181</strain>
        <strain evidence="52 127">FDA00014336</strain>
        <strain evidence="54 120">FDA00014370</strain>
        <strain evidence="53 121">FDA00014392</strain>
        <strain evidence="55 106">FDA00014472</strain>
        <strain evidence="63 132">FDA00015028</strain>
        <strain evidence="68">FDA00015054</strain>
        <strain evidence="32 153">FDA1005580-S054-001</strain>
        <strain evidence="140">FDA1077646-S145-002</strain>
        <strain evidence="137">FDA1090798-S029-001</strain>
        <strain evidence="139">FDA956581-098-004</strain>
        <strain evidence="30 146">FDA960927-006-004</strain>
        <strain evidence="34 161">FLAG-38921</strain>
        <strain evidence="58 128">FLAG-51482A</strain>
        <strain evidence="28 101">FLAG-54356</strain>
        <strain evidence="17 108">FLAG-78586</strain>
        <strain evidence="13 116">FSIS31901579</strain>
        <strain evidence="47 147">LS1344</strain>
        <strain evidence="48 154">LS1419</strain>
        <strain evidence="15 115">NYAG13B12507-5</strain>
        <strain evidence="65 133">OSF101448</strain>
        <strain evidence="12 104">VA-WGS-00405</strain>
    </source>
</reference>
<evidence type="ECO:0000313" key="64">
    <source>
        <dbReference type="EMBL" id="EDN9628261.1"/>
    </source>
</evidence>
<evidence type="ECO:0000313" key="115">
    <source>
        <dbReference type="Proteomes" id="UP000371553"/>
    </source>
</evidence>
<dbReference type="Proteomes" id="UP000269407">
    <property type="component" value="Unassembled WGS sequence"/>
</dbReference>
<dbReference type="Proteomes" id="UP000365297">
    <property type="component" value="Unassembled WGS sequence"/>
</dbReference>
<dbReference type="EMBL" id="AABCVX010000001">
    <property type="protein sequence ID" value="EAG6167824.1"/>
    <property type="molecule type" value="Genomic_DNA"/>
</dbReference>
<dbReference type="Proteomes" id="UP000413786">
    <property type="component" value="Unassembled WGS sequence"/>
</dbReference>
<dbReference type="EMBL" id="DAAJZA010000007">
    <property type="protein sequence ID" value="HAC1755386.1"/>
    <property type="molecule type" value="Genomic_DNA"/>
</dbReference>
<reference evidence="162 163" key="3">
    <citation type="journal article" date="2018" name="Genome Biol.">
        <title>SKESA: strategic k-mer extension for scrupulous assemblies.</title>
        <authorList>
            <person name="Souvorov A."/>
            <person name="Agarwala R."/>
            <person name="Lipman D.J."/>
        </authorList>
    </citation>
    <scope>NUCLEOTIDE SEQUENCE [LARGE SCALE GENOMIC DNA]</scope>
    <source>
        <strain evidence="69">09CEB371LM</strain>
        <strain evidence="81">2017-325981-023-01</strain>
        <strain evidence="75 167">CFIAFB20100120</strain>
        <strain evidence="74 162">CFIAFB20130012</strain>
        <strain evidence="73">CFIAFB20140010</strain>
        <strain evidence="76">CFIAFB20160038</strain>
        <strain evidence="72 168">CFIAFB20160079</strain>
        <strain evidence="78">CFIAFB20170037</strain>
        <strain evidence="77 164">CFIAFB20170045</strain>
        <strain evidence="79 166">DMG1500109</strain>
        <strain evidence="71">HPB3501</strain>
        <strain evidence="80 165">LiDS0115</strain>
        <strain evidence="70">Sam_F526FDD3-C0F7-43DB-B204-E231FEF9C926</strain>
        <strain evidence="82">SFBRL218_S4</strain>
    </source>
</reference>
<dbReference type="Proteomes" id="UP000548278">
    <property type="component" value="Unassembled WGS sequence"/>
</dbReference>
<dbReference type="EMBL" id="DABJAN010000001">
    <property type="protein sequence ID" value="HAJ9592033.1"/>
    <property type="molecule type" value="Genomic_DNA"/>
</dbReference>
<evidence type="ECO:0000313" key="40">
    <source>
        <dbReference type="EMBL" id="EAG9857276.1"/>
    </source>
</evidence>
<dbReference type="EMBL" id="AABDDO010000001">
    <property type="protein sequence ID" value="EAG6762772.1"/>
    <property type="molecule type" value="Genomic_DNA"/>
</dbReference>
<evidence type="ECO:0000313" key="156">
    <source>
        <dbReference type="Proteomes" id="UP000546397"/>
    </source>
</evidence>
<dbReference type="FunFam" id="3.30.70.260:FF:000032">
    <property type="entry name" value="UPF0237 protein SP_0238"/>
    <property type="match status" value="1"/>
</dbReference>
<dbReference type="EMBL" id="QXKO01000001">
    <property type="protein sequence ID" value="RJZ24333.1"/>
    <property type="molecule type" value="Genomic_DNA"/>
</dbReference>
<dbReference type="Proteomes" id="UP000546397">
    <property type="component" value="Unassembled WGS sequence"/>
</dbReference>
<evidence type="ECO:0000313" key="36">
    <source>
        <dbReference type="EMBL" id="EAG6990407.1"/>
    </source>
</evidence>
<evidence type="ECO:0000313" key="126">
    <source>
        <dbReference type="Proteomes" id="UP000421738"/>
    </source>
</evidence>
<evidence type="ECO:0000313" key="46">
    <source>
        <dbReference type="EMBL" id="EAH3294694.1"/>
    </source>
</evidence>
<dbReference type="EMBL" id="AAAJCR010000003">
    <property type="protein sequence ID" value="EAC5948729.1"/>
    <property type="molecule type" value="Genomic_DNA"/>
</dbReference>
<dbReference type="OMA" id="MIMLVDI"/>
<evidence type="ECO:0000313" key="105">
    <source>
        <dbReference type="Proteomes" id="UP000350032"/>
    </source>
</evidence>
<dbReference type="EMBL" id="AANDSR010000007">
    <property type="protein sequence ID" value="EDN9837237.1"/>
    <property type="molecule type" value="Genomic_DNA"/>
</dbReference>
<evidence type="ECO:0000313" key="65">
    <source>
        <dbReference type="EMBL" id="EDN9837237.1"/>
    </source>
</evidence>
<dbReference type="HAMAP" id="MF_01054">
    <property type="entry name" value="UPF0237"/>
    <property type="match status" value="1"/>
</dbReference>
<dbReference type="Proteomes" id="UP000841146">
    <property type="component" value="Unassembled WGS sequence"/>
</dbReference>
<evidence type="ECO:0000313" key="95">
    <source>
        <dbReference type="Proteomes" id="UP000280270"/>
    </source>
</evidence>
<dbReference type="Proteomes" id="UP000403352">
    <property type="component" value="Unassembled WGS sequence"/>
</dbReference>
<evidence type="ECO:0000313" key="153">
    <source>
        <dbReference type="Proteomes" id="UP000540117"/>
    </source>
</evidence>
<dbReference type="EMBL" id="DAAEZQ010000004">
    <property type="protein sequence ID" value="HAA9722019.1"/>
    <property type="molecule type" value="Genomic_DNA"/>
</dbReference>
<dbReference type="Proteomes" id="UP000544530">
    <property type="component" value="Unassembled WGS sequence"/>
</dbReference>
<evidence type="ECO:0000313" key="162">
    <source>
        <dbReference type="Proteomes" id="UP000840197"/>
    </source>
</evidence>
<evidence type="ECO:0000313" key="110">
    <source>
        <dbReference type="Proteomes" id="UP000358545"/>
    </source>
</evidence>
<evidence type="ECO:0000313" key="113">
    <source>
        <dbReference type="Proteomes" id="UP000368512"/>
    </source>
</evidence>
<dbReference type="Proteomes" id="UP000398321">
    <property type="component" value="Unassembled WGS sequence"/>
</dbReference>
<dbReference type="Proteomes" id="UP000427828">
    <property type="component" value="Unassembled WGS sequence"/>
</dbReference>
<evidence type="ECO:0000313" key="134">
    <source>
        <dbReference type="Proteomes" id="UP000467536"/>
    </source>
</evidence>
<evidence type="ECO:0000313" key="66">
    <source>
        <dbReference type="EMBL" id="EDO0985443.1"/>
    </source>
</evidence>
<dbReference type="EMBL" id="AABBAW010000001">
    <property type="protein sequence ID" value="EAG2514315.1"/>
    <property type="molecule type" value="Genomic_DNA"/>
</dbReference>
<evidence type="ECO:0000313" key="104">
    <source>
        <dbReference type="Proteomes" id="UP000345329"/>
    </source>
</evidence>
<dbReference type="EMBL" id="AABEVT010000005">
    <property type="protein sequence ID" value="EAH0252879.1"/>
    <property type="molecule type" value="Genomic_DNA"/>
</dbReference>
<evidence type="ECO:0000313" key="52">
    <source>
        <dbReference type="EMBL" id="ECB9472535.1"/>
    </source>
</evidence>
<dbReference type="Proteomes" id="UP000285054">
    <property type="component" value="Unassembled WGS sequence"/>
</dbReference>
<dbReference type="Proteomes" id="UP000345329">
    <property type="component" value="Unassembled WGS sequence"/>
</dbReference>
<dbReference type="Proteomes" id="UP000840567">
    <property type="component" value="Unassembled WGS sequence"/>
</dbReference>
<evidence type="ECO:0000313" key="97">
    <source>
        <dbReference type="Proteomes" id="UP000322220"/>
    </source>
</evidence>
<dbReference type="Proteomes" id="UP000356407">
    <property type="component" value="Unassembled WGS sequence"/>
</dbReference>
<dbReference type="Proteomes" id="UP000533021">
    <property type="component" value="Unassembled WGS sequence"/>
</dbReference>
<dbReference type="EMBL" id="AAASLB010000001">
    <property type="protein sequence ID" value="EAE4940496.1"/>
    <property type="molecule type" value="Genomic_DNA"/>
</dbReference>
<dbReference type="InterPro" id="IPR045865">
    <property type="entry name" value="ACT-like_dom_sf"/>
</dbReference>
<evidence type="ECO:0000313" key="107">
    <source>
        <dbReference type="Proteomes" id="UP000354255"/>
    </source>
</evidence>
<dbReference type="Proteomes" id="UP000339309">
    <property type="component" value="Unassembled WGS sequence"/>
</dbReference>
<evidence type="ECO:0000313" key="48">
    <source>
        <dbReference type="EMBL" id="EAH4372216.1"/>
    </source>
</evidence>
<evidence type="ECO:0000313" key="42">
    <source>
        <dbReference type="EMBL" id="EAH0252879.1"/>
    </source>
</evidence>
<dbReference type="EMBL" id="RCRQ01000003">
    <property type="protein sequence ID" value="MCO38050.1"/>
    <property type="molecule type" value="Genomic_DNA"/>
</dbReference>
<dbReference type="EMBL" id="DAAIHR010000007">
    <property type="protein sequence ID" value="HAB8398513.1"/>
    <property type="molecule type" value="Genomic_DNA"/>
</dbReference>
<dbReference type="EMBL" id="AABBYJ010000006">
    <property type="protein sequence ID" value="EAG4331654.1"/>
    <property type="molecule type" value="Genomic_DNA"/>
</dbReference>
<evidence type="ECO:0000313" key="57">
    <source>
        <dbReference type="EMBL" id="ECR7122244.1"/>
    </source>
</evidence>
<dbReference type="EMBL" id="QDAY01000001">
    <property type="protein sequence ID" value="KAA9453163.1"/>
    <property type="molecule type" value="Genomic_DNA"/>
</dbReference>
<evidence type="ECO:0000313" key="26">
    <source>
        <dbReference type="EMBL" id="EAG0993065.1"/>
    </source>
</evidence>
<dbReference type="EMBL" id="AABGVJ010000001">
    <property type="protein sequence ID" value="EAH4372216.1"/>
    <property type="molecule type" value="Genomic_DNA"/>
</dbReference>
<dbReference type="EMBL" id="AABEQV010000005">
    <property type="protein sequence ID" value="EAG9857276.1"/>
    <property type="molecule type" value="Genomic_DNA"/>
</dbReference>
<evidence type="ECO:0000313" key="19">
    <source>
        <dbReference type="EMBL" id="EAE1632825.1"/>
    </source>
</evidence>
<reference evidence="100 102" key="5">
    <citation type="submission" date="2018-06" db="EMBL/GenBank/DDBJ databases">
        <authorList>
            <consortium name="PulseNet: The National Subtyping Network for Foodborne Disease Surveillance"/>
            <person name="Tarr C.L."/>
            <person name="Trees E."/>
            <person name="Katz L.S."/>
            <person name="Carleton-Romer H.A."/>
            <person name="Stroika S."/>
            <person name="Kucerova Z."/>
            <person name="Roache K.F."/>
            <person name="Sabol A.L."/>
            <person name="Besser J."/>
            <person name="Gerner-Smidt P."/>
        </authorList>
    </citation>
    <scope>NUCLEOTIDE SEQUENCE [LARGE SCALE GENOMIC DNA]</scope>
    <source>
        <strain evidence="5 102">2015L-6227</strain>
        <strain evidence="20 100">PNUSAL000134</strain>
        <strain evidence="10 107">PNUSAL000910</strain>
        <strain evidence="25 110">PNUSAL002180</strain>
        <strain evidence="27 136">PNUSAL002298</strain>
        <strain evidence="49 105">PNUSAL004402</strain>
        <strain evidence="57 126">PNUSAL005666</strain>
        <strain evidence="60 141">PNUSAL005692</strain>
    </source>
</reference>
<dbReference type="Proteomes" id="UP000853596">
    <property type="component" value="Unassembled WGS sequence"/>
</dbReference>
<evidence type="ECO:0000313" key="78">
    <source>
        <dbReference type="EMBL" id="HAC0274298.1"/>
    </source>
</evidence>
<evidence type="ECO:0000313" key="82">
    <source>
        <dbReference type="EMBL" id="HAO5923173.1"/>
    </source>
</evidence>
<evidence type="ECO:0000313" key="166">
    <source>
        <dbReference type="Proteomes" id="UP000843775"/>
    </source>
</evidence>
<dbReference type="Proteomes" id="UP000841561">
    <property type="component" value="Unassembled WGS sequence"/>
</dbReference>
<evidence type="ECO:0000313" key="169">
    <source>
        <dbReference type="Proteomes" id="UP000852906"/>
    </source>
</evidence>
<dbReference type="SMR" id="A0A0D8X2R2"/>
<evidence type="ECO:0000313" key="132">
    <source>
        <dbReference type="Proteomes" id="UP000467247"/>
    </source>
</evidence>
<dbReference type="EMBL" id="MJTJ01000019">
    <property type="protein sequence ID" value="OET48564.1"/>
    <property type="molecule type" value="Genomic_DNA"/>
</dbReference>
<evidence type="ECO:0000313" key="44">
    <source>
        <dbReference type="EMBL" id="EAH2282495.1"/>
    </source>
</evidence>
<evidence type="ECO:0000313" key="168">
    <source>
        <dbReference type="Proteomes" id="UP000845014"/>
    </source>
</evidence>
<dbReference type="Proteomes" id="UP000336166">
    <property type="component" value="Unassembled WGS sequence"/>
</dbReference>
<sequence length="89" mass="9943">MRAVLTVIGKDNVGIVAGVSNKLAELNINIVDVSQTIMDGYFTMMMMCDISQITKEFDEVKAELAGKGEDLQVKIHIQREEIFNAMHKL</sequence>
<evidence type="ECO:0000313" key="45">
    <source>
        <dbReference type="EMBL" id="EAH3127367.1"/>
    </source>
</evidence>
<evidence type="ECO:0000313" key="163">
    <source>
        <dbReference type="Proteomes" id="UP000840567"/>
    </source>
</evidence>
<evidence type="ECO:0000313" key="129">
    <source>
        <dbReference type="Proteomes" id="UP000455569"/>
    </source>
</evidence>
<evidence type="ECO:0000313" key="74">
    <source>
        <dbReference type="EMBL" id="HAB8398513.1"/>
    </source>
</evidence>
<evidence type="ECO:0000313" key="159">
    <source>
        <dbReference type="Proteomes" id="UP000549379"/>
    </source>
</evidence>
<dbReference type="EMBL" id="MJTJ01000023">
    <property type="protein sequence ID" value="OET47761.1"/>
    <property type="molecule type" value="Genomic_DNA"/>
</dbReference>
<dbReference type="Proteomes" id="UP000540117">
    <property type="component" value="Unassembled WGS sequence"/>
</dbReference>
<dbReference type="Proteomes" id="UP000379076">
    <property type="component" value="Unassembled WGS sequence"/>
</dbReference>
<dbReference type="EMBL" id="AANDQG010000001">
    <property type="protein sequence ID" value="EDN9628261.1"/>
    <property type="molecule type" value="Genomic_DNA"/>
</dbReference>
<evidence type="ECO:0000313" key="80">
    <source>
        <dbReference type="EMBL" id="HAC3054185.1"/>
    </source>
</evidence>
<dbReference type="EMBL" id="AAAQJJ010000007">
    <property type="protein sequence ID" value="EAE0769847.1"/>
    <property type="molecule type" value="Genomic_DNA"/>
</dbReference>
<evidence type="ECO:0000313" key="155">
    <source>
        <dbReference type="Proteomes" id="UP000544530"/>
    </source>
</evidence>
<evidence type="ECO:0000313" key="22">
    <source>
        <dbReference type="EMBL" id="EAE2896406.1"/>
    </source>
</evidence>
<dbReference type="Proteomes" id="UP000478682">
    <property type="component" value="Unassembled WGS sequence"/>
</dbReference>
<dbReference type="Proteomes" id="UP000368805">
    <property type="component" value="Unassembled WGS sequence"/>
</dbReference>
<evidence type="ECO:0000313" key="139">
    <source>
        <dbReference type="Proteomes" id="UP000481141"/>
    </source>
</evidence>
<dbReference type="EMBL" id="AAAJWF010000001">
    <property type="protein sequence ID" value="EAC7479123.1"/>
    <property type="molecule type" value="Genomic_DNA"/>
</dbReference>
<dbReference type="Proteomes" id="UP000566597">
    <property type="component" value="Unassembled WGS sequence"/>
</dbReference>
<evidence type="ECO:0000313" key="143">
    <source>
        <dbReference type="Proteomes" id="UP000522199"/>
    </source>
</evidence>
<evidence type="ECO:0000313" key="32">
    <source>
        <dbReference type="EMBL" id="EAG4331654.1"/>
    </source>
</evidence>
<evidence type="ECO:0000313" key="152">
    <source>
        <dbReference type="Proteomes" id="UP000535556"/>
    </source>
</evidence>
<dbReference type="Proteomes" id="UP000344343">
    <property type="component" value="Unassembled WGS sequence"/>
</dbReference>
<evidence type="ECO:0000313" key="68">
    <source>
        <dbReference type="EMBL" id="EDP8514474.1"/>
    </source>
</evidence>
<dbReference type="PANTHER" id="PTHR34875:SF6">
    <property type="entry name" value="UPF0237 PROTEIN MJ1558"/>
    <property type="match status" value="1"/>
</dbReference>
<evidence type="ECO:0000313" key="27">
    <source>
        <dbReference type="EMBL" id="EAG1892045.1"/>
    </source>
</evidence>
<dbReference type="Proteomes" id="UP000840197">
    <property type="component" value="Unassembled WGS sequence"/>
</dbReference>
<evidence type="ECO:0000313" key="149">
    <source>
        <dbReference type="Proteomes" id="UP000529135"/>
    </source>
</evidence>
<evidence type="ECO:0000313" key="73">
    <source>
        <dbReference type="EMBL" id="HAB7721923.1"/>
    </source>
</evidence>
<dbReference type="Proteomes" id="UP000467347">
    <property type="component" value="Unassembled WGS sequence"/>
</dbReference>
<dbReference type="Proteomes" id="UP000368512">
    <property type="component" value="Unassembled WGS sequence"/>
</dbReference>
<dbReference type="Proteomes" id="UP000844415">
    <property type="component" value="Unassembled WGS sequence"/>
</dbReference>
<evidence type="ECO:0000313" key="109">
    <source>
        <dbReference type="Proteomes" id="UP000356407"/>
    </source>
</evidence>
<dbReference type="EMBL" id="AANCZP010000001">
    <property type="protein sequence ID" value="EDN8268875.1"/>
    <property type="molecule type" value="Genomic_DNA"/>
</dbReference>
<evidence type="ECO:0000313" key="55">
    <source>
        <dbReference type="EMBL" id="ECH7212006.1"/>
    </source>
</evidence>
<dbReference type="PROSITE" id="PS51671">
    <property type="entry name" value="ACT"/>
    <property type="match status" value="1"/>
</dbReference>
<evidence type="ECO:0000313" key="58">
    <source>
        <dbReference type="EMBL" id="ECX6923783.1"/>
    </source>
</evidence>
<dbReference type="Proteomes" id="UP000358545">
    <property type="component" value="Unassembled WGS sequence"/>
</dbReference>
<dbReference type="Proteomes" id="UP000352246">
    <property type="component" value="Unassembled WGS sequence"/>
</dbReference>
<evidence type="ECO:0000313" key="72">
    <source>
        <dbReference type="EMBL" id="HAB7363860.1"/>
    </source>
</evidence>
<dbReference type="EMBL" id="AALEDS010000014">
    <property type="protein sequence ID" value="ECY6545136.1"/>
    <property type="molecule type" value="Genomic_DNA"/>
</dbReference>
<dbReference type="EMBL" id="AABGFX010000005">
    <property type="protein sequence ID" value="EAH3127367.1"/>
    <property type="molecule type" value="Genomic_DNA"/>
</dbReference>
<dbReference type="EMBL" id="AAAICE010000001">
    <property type="protein sequence ID" value="EAC3880600.1"/>
    <property type="molecule type" value="Genomic_DNA"/>
</dbReference>
<evidence type="ECO:0000313" key="8">
    <source>
        <dbReference type="EMBL" id="EAC6549233.1"/>
    </source>
</evidence>
<evidence type="ECO:0000313" key="100">
    <source>
        <dbReference type="Proteomes" id="UP000336166"/>
    </source>
</evidence>
<evidence type="ECO:0000313" key="146">
    <source>
        <dbReference type="Proteomes" id="UP000525850"/>
    </source>
</evidence>
<dbReference type="Proteomes" id="UP000423131">
    <property type="component" value="Unassembled WGS sequence"/>
</dbReference>
<evidence type="ECO:0000313" key="63">
    <source>
        <dbReference type="EMBL" id="EDN8268875.1"/>
    </source>
</evidence>
<dbReference type="Proteomes" id="UP000489121">
    <property type="component" value="Unassembled WGS sequence"/>
</dbReference>
<dbReference type="EMBL" id="AACKFB010000025">
    <property type="protein sequence ID" value="EAK9429219.1"/>
    <property type="molecule type" value="Genomic_DNA"/>
</dbReference>
<dbReference type="EMBL" id="AAAIKW010000001">
    <property type="protein sequence ID" value="EAC4551449.1"/>
    <property type="molecule type" value="Genomic_DNA"/>
</dbReference>
<dbReference type="Proteomes" id="UP000527632">
    <property type="component" value="Unassembled WGS sequence"/>
</dbReference>
<evidence type="ECO:0000313" key="118">
    <source>
        <dbReference type="Proteomes" id="UP000379076"/>
    </source>
</evidence>
<dbReference type="InterPro" id="IPR002912">
    <property type="entry name" value="ACT_dom"/>
</dbReference>
<dbReference type="EMBL" id="AABDGJ010000004">
    <property type="protein sequence ID" value="EAG6990407.1"/>
    <property type="molecule type" value="Genomic_DNA"/>
</dbReference>
<dbReference type="Proteomes" id="UP000530452">
    <property type="component" value="Unassembled WGS sequence"/>
</dbReference>
<dbReference type="Proteomes" id="UP000467536">
    <property type="component" value="Unassembled WGS sequence"/>
</dbReference>
<evidence type="ECO:0000313" key="70">
    <source>
        <dbReference type="EMBL" id="HAA8489542.1"/>
    </source>
</evidence>
<evidence type="ECO:0000313" key="24">
    <source>
        <dbReference type="EMBL" id="EAE5603192.1"/>
    </source>
</evidence>
<proteinExistence type="inferred from homology"/>
<dbReference type="EMBL" id="DAAIJL010000001">
    <property type="protein sequence ID" value="HAB8555828.1"/>
    <property type="molecule type" value="Genomic_DNA"/>
</dbReference>
<evidence type="ECO:0000313" key="7">
    <source>
        <dbReference type="EMBL" id="EAC5948729.1"/>
    </source>
</evidence>
<evidence type="ECO:0000313" key="47">
    <source>
        <dbReference type="EMBL" id="EAH4241125.1"/>
    </source>
</evidence>
<dbReference type="EMBL" id="AAIAJJ010000002">
    <property type="protein sequence ID" value="ECC1555957.1"/>
    <property type="molecule type" value="Genomic_DNA"/>
</dbReference>
<dbReference type="EMBL" id="AAAPCR010000001">
    <property type="protein sequence ID" value="EAD8144808.1"/>
    <property type="molecule type" value="Genomic_DNA"/>
</dbReference>
<dbReference type="EMBL" id="AALAQH010000001">
    <property type="protein sequence ID" value="ECX6923783.1"/>
    <property type="molecule type" value="Genomic_DNA"/>
</dbReference>
<dbReference type="EMBL" id="AAAREG010000007">
    <property type="protein sequence ID" value="EAE2354628.1"/>
    <property type="molecule type" value="Genomic_DNA"/>
</dbReference>
<dbReference type="Gene3D" id="3.30.70.260">
    <property type="match status" value="1"/>
</dbReference>
<dbReference type="EMBL" id="AABAGT010000026">
    <property type="protein sequence ID" value="EAG0868356.1"/>
    <property type="molecule type" value="Genomic_DNA"/>
</dbReference>
<reference evidence="86 169" key="1">
    <citation type="submission" date="2016-09" db="EMBL/GenBank/DDBJ databases">
        <title>100K Listeria isolates.</title>
        <authorList>
            <person name="Chen P."/>
            <person name="Weimer B.C."/>
            <person name="Kong N."/>
            <person name="Huang B."/>
        </authorList>
    </citation>
    <scope>NUCLEOTIDE SEQUENCE [LARGE SCALE GENOMIC DNA]</scope>
    <source>
        <strain evidence="86 169">BCW_2383</strain>
    </source>
</reference>
<dbReference type="Proteomes" id="UP000458487">
    <property type="component" value="Unassembled WGS sequence"/>
</dbReference>
<dbReference type="EMBL" id="AABEMN010000003">
    <property type="protein sequence ID" value="EAG9518757.1"/>
    <property type="molecule type" value="Genomic_DNA"/>
</dbReference>
<dbReference type="CDD" id="cd04872">
    <property type="entry name" value="ACT_1ZPV"/>
    <property type="match status" value="1"/>
</dbReference>
<dbReference type="PANTHER" id="PTHR34875">
    <property type="entry name" value="UPF0237 PROTEIN MJ1558"/>
    <property type="match status" value="1"/>
</dbReference>
<evidence type="ECO:0000313" key="12">
    <source>
        <dbReference type="EMBL" id="EAD3791902.1"/>
    </source>
</evidence>
<evidence type="ECO:0000313" key="145">
    <source>
        <dbReference type="Proteomes" id="UP000525068"/>
    </source>
</evidence>
<dbReference type="Proteomes" id="UP000421738">
    <property type="component" value="Unassembled WGS sequence"/>
</dbReference>
<reference evidence="124 143" key="6">
    <citation type="submission" date="2019-04" db="EMBL/GenBank/DDBJ databases">
        <authorList>
            <consortium name="GenomeTrakr network: Whole genome sequencing for foodborne pathogen traceback"/>
        </authorList>
    </citation>
    <scope>NUCLEOTIDE SEQUENCE [LARGE SCALE GENOMIC DNA]</scope>
    <source>
        <strain evidence="36 157">CFSAN004300</strain>
        <strain evidence="38 143">CFSAN072474</strain>
        <strain evidence="37 144">CFSAN072502</strain>
        <strain evidence="59 111">FLAG-55987</strain>
        <strain evidence="35 152">NRRL B-33244</strain>
        <strain evidence="50 124">PHLUSALM00088</strain>
    </source>
</reference>
<evidence type="ECO:0000313" key="71">
    <source>
        <dbReference type="EMBL" id="HAA9722019.1"/>
    </source>
</evidence>
<dbReference type="EMBL" id="QUQA01000010">
    <property type="protein sequence ID" value="RKC01939.1"/>
    <property type="molecule type" value="Genomic_DNA"/>
</dbReference>
<dbReference type="Proteomes" id="UP000840569">
    <property type="component" value="Unassembled WGS sequence"/>
</dbReference>
<reference evidence="85 155" key="11">
    <citation type="submission" date="2020-06" db="EMBL/GenBank/DDBJ databases">
        <title>Two Listeria outbreaks in Switzerland in 2018 and 2020.</title>
        <authorList>
            <person name="Stevens M.J.A."/>
            <person name="Bloemberg G."/>
            <person name="Nusch-Inderbinnen M."/>
            <person name="Stephan R."/>
        </authorList>
    </citation>
    <scope>NUCLEOTIDE SEQUENCE [LARGE SCALE GENOMIC DNA]</scope>
    <source>
        <strain evidence="85 155">N18-0707</strain>
    </source>
</reference>
<evidence type="ECO:0000313" key="127">
    <source>
        <dbReference type="Proteomes" id="UP000423131"/>
    </source>
</evidence>
<dbReference type="Proteomes" id="UP000517258">
    <property type="component" value="Unassembled WGS sequence"/>
</dbReference>
<evidence type="ECO:0000313" key="30">
    <source>
        <dbReference type="EMBL" id="EAG2514315.1"/>
    </source>
</evidence>
<dbReference type="EMBL" id="AAAQOE010000001">
    <property type="protein sequence ID" value="EAE1095558.1"/>
    <property type="molecule type" value="Genomic_DNA"/>
</dbReference>
<dbReference type="KEGG" id="lmok:CQ02_02895"/>
<evidence type="ECO:0000313" key="157">
    <source>
        <dbReference type="Proteomes" id="UP000548278"/>
    </source>
</evidence>
<dbReference type="EMBL" id="AANOZB010000004">
    <property type="protein sequence ID" value="EDP8410190.1"/>
    <property type="molecule type" value="Genomic_DNA"/>
</dbReference>
<dbReference type="EMBL" id="AAMGHX010000001">
    <property type="protein sequence ID" value="EDH0840625.1"/>
    <property type="molecule type" value="Genomic_DNA"/>
</dbReference>
<dbReference type="Proteomes" id="UP000842809">
    <property type="component" value="Unassembled WGS sequence"/>
</dbReference>
<protein>
    <recommendedName>
        <fullName evidence="1">UPF0237 protein A3R20_00370</fullName>
    </recommendedName>
</protein>
<dbReference type="Pfam" id="PF13740">
    <property type="entry name" value="ACT_6"/>
    <property type="match status" value="1"/>
</dbReference>
<dbReference type="EMBL" id="QXLS01000001">
    <property type="protein sequence ID" value="RKA11167.1"/>
    <property type="molecule type" value="Genomic_DNA"/>
</dbReference>
<evidence type="ECO:0000313" key="85">
    <source>
        <dbReference type="EMBL" id="NYA00722.1"/>
    </source>
</evidence>
<evidence type="ECO:0000313" key="93">
    <source>
        <dbReference type="Proteomes" id="UP000269407"/>
    </source>
</evidence>
<evidence type="ECO:0000313" key="92">
    <source>
        <dbReference type="EMBL" id="UUJ80769.1"/>
    </source>
</evidence>
<dbReference type="EMBL" id="AABGHY010000006">
    <property type="protein sequence ID" value="EAH3294694.1"/>
    <property type="molecule type" value="Genomic_DNA"/>
</dbReference>
<evidence type="ECO:0000313" key="83">
    <source>
        <dbReference type="EMBL" id="KAA9453163.1"/>
    </source>
</evidence>
<evidence type="ECO:0000313" key="158">
    <source>
        <dbReference type="Proteomes" id="UP000548826"/>
    </source>
</evidence>
<dbReference type="SUPFAM" id="SSF55021">
    <property type="entry name" value="ACT-like"/>
    <property type="match status" value="1"/>
</dbReference>
<dbReference type="Proteomes" id="UP000484022">
    <property type="component" value="Unassembled WGS sequence"/>
</dbReference>
<evidence type="ECO:0000313" key="138">
    <source>
        <dbReference type="Proteomes" id="UP000478945"/>
    </source>
</evidence>
<evidence type="ECO:0000313" key="88">
    <source>
        <dbReference type="EMBL" id="RJZ24333.1"/>
    </source>
</evidence>
<dbReference type="Proteomes" id="UP000335978">
    <property type="component" value="Unassembled WGS sequence"/>
</dbReference>
<evidence type="ECO:0000313" key="5">
    <source>
        <dbReference type="EMBL" id="EAC4551449.1"/>
    </source>
</evidence>
<dbReference type="EMBL" id="DABXZF010000029">
    <property type="protein sequence ID" value="HAO5923173.1"/>
    <property type="molecule type" value="Genomic_DNA"/>
</dbReference>
<gene>
    <name evidence="26" type="ORF">A3R20_00370</name>
    <name evidence="25" type="ORF">A8L61_13880</name>
    <name evidence="36" type="ORF">AB917_07385</name>
    <name evidence="5" type="ORF">ABZ57_03000</name>
    <name evidence="90" type="ORF">AE233_02202</name>
    <name evidence="35" type="ORF">AF817_05990</name>
    <name evidence="87" type="ORF">AJL21_09845</name>
    <name evidence="86" type="ORF">AJL21_14860</name>
    <name evidence="7" type="ORF">AP104_04960</name>
    <name evidence="17" type="ORF">APD94_06275</name>
    <name evidence="19" type="ORF">ARR48_13580</name>
    <name evidence="18" type="ORF">ART25_10925</name>
    <name evidence="6" type="ORF">ARY78_11605</name>
    <name evidence="30" type="ORF">B1N52_04010</name>
    <name evidence="29" type="ORF">B1S26_11525</name>
    <name evidence="3" type="ORF">B4X68_01080</name>
    <name evidence="31" type="ORF">B5K54_07235</name>
    <name evidence="27" type="ORF">BB997_00315</name>
    <name evidence="58" type="ORF">BCZ19_03810</name>
    <name evidence="28" type="ORF">BCZ21_03065</name>
    <name evidence="92" type="ORF">BES38_06025</name>
    <name evidence="33" type="ORF">CA369_08445</name>
    <name evidence="32" type="ORF">CAV64_10445</name>
    <name evidence="15" type="ORF">CD20_01850</name>
    <name evidence="38" type="ORF">CW845_09835</name>
    <name evidence="37" type="ORF">CW895_02810</name>
    <name evidence="43" type="ORF">D4271_08480</name>
    <name evidence="44" type="ORF">D4920_10460</name>
    <name evidence="39" type="ORF">D4B11_03155</name>
    <name evidence="40" type="ORF">D4C60_09745</name>
    <name evidence="41" type="ORF">D4D89_09685</name>
    <name evidence="42" type="ORF">D4U23_10800</name>
    <name evidence="45" type="ORF">D5M70_08615</name>
    <name evidence="46" type="ORF">D5N24_09815</name>
    <name evidence="49" type="ORF">D7104_00895</name>
    <name evidence="83" type="ORF">DCK61_01550</name>
    <name evidence="34" type="ORF">DCT16_00310</name>
    <name evidence="16" type="ORF">DG57_08380</name>
    <name evidence="84" type="ORF">DOV25_06250</name>
    <name evidence="9" type="ORF">DQ70_00315</name>
    <name evidence="8" type="ORF">DU018_12810</name>
    <name evidence="88" type="ORF">DYZ50_00339</name>
    <name evidence="89" type="ORF">DYZ80_00700</name>
    <name evidence="4" type="ORF">E0I39_09750</name>
    <name evidence="21" type="ORF">E1V33_06340</name>
    <name evidence="22" type="ORF">E1W43_00375</name>
    <name evidence="23" type="ORF">E1W56_00350</name>
    <name evidence="24" type="ORF">E1X78_03605</name>
    <name evidence="47" type="ORF">E5F58_03810</name>
    <name evidence="48" type="ORF">E5H26_05775</name>
    <name evidence="14" type="ORF">EX365_14400</name>
    <name evidence="13" type="ORF">EXZ73_04555</name>
    <name evidence="57" type="ORF">F1788_05885</name>
    <name evidence="59" type="ORF">F6436_12410</name>
    <name evidence="60" type="ORF">F6515_05295</name>
    <name evidence="50" type="ORF">FA835_08925</name>
    <name evidence="51" type="ORF">FC284_12800</name>
    <name evidence="56" type="ORF">FJU19_09590</name>
    <name evidence="53" type="ORF">FLQ97_11380</name>
    <name evidence="52" type="ORF">FLR03_02445</name>
    <name evidence="54" type="ORF">FNX40_03945</name>
    <name evidence="55" type="ORF">FPL45_11760</name>
    <name evidence="66" type="ORF">FV747_05450</name>
    <name evidence="91" type="ORF">FZW98_13155</name>
    <name evidence="68" type="ORF">G3O21_001898</name>
    <name evidence="67" type="ORF">G3R95_001750</name>
    <name evidence="61" type="ORF">GCV64_05900</name>
    <name evidence="69" type="ORF">GHH22_08375</name>
    <name evidence="70" type="ORF">GHO09_03440</name>
    <name evidence="64" type="ORF">GI230_01525</name>
    <name evidence="79" type="ORF">GI949_10465</name>
    <name evidence="71" type="ORF">GIH49_07725</name>
    <name evidence="65" type="ORF">GJW51_11260</name>
    <name evidence="62" type="ORF">GQG13_00300</name>
    <name evidence="63" type="ORF">GT011_05915</name>
    <name evidence="72" type="ORF">GYO01_07075</name>
    <name evidence="73" type="ORF">GYP27_08030</name>
    <name evidence="74" type="ORF">GYR60_08265</name>
    <name evidence="75" type="ORF">GYS09_00815</name>
    <name evidence="76" type="ORF">GYU24_06300</name>
    <name evidence="77" type="ORF">GYX23_03290</name>
    <name evidence="78" type="ORF">GYY14_02820</name>
    <name evidence="80" type="ORF">GZK27_01520</name>
    <name evidence="81" type="ORF">HQN34_000198</name>
    <name evidence="85" type="ORF">HZJ64_02665</name>
    <name evidence="82" type="ORF">IP987_002388</name>
    <name evidence="10" type="ORF">KV70_09580</name>
    <name evidence="11" type="ORF">QD52_03805</name>
    <name evidence="12" type="ORF">UI29_03820</name>
    <name evidence="20" type="ORF">Y261_09750</name>
</gene>
<evidence type="ECO:0000313" key="150">
    <source>
        <dbReference type="Proteomes" id="UP000530452"/>
    </source>
</evidence>
<evidence type="ECO:0000313" key="69">
    <source>
        <dbReference type="EMBL" id="HAA8053169.1"/>
    </source>
</evidence>
<dbReference type="Proteomes" id="UP000272537">
    <property type="component" value="Unassembled WGS sequence"/>
</dbReference>
<evidence type="ECO:0000313" key="34">
    <source>
        <dbReference type="EMBL" id="EAG6167824.1"/>
    </source>
</evidence>
<dbReference type="Proteomes" id="UP000378540">
    <property type="component" value="Unassembled WGS sequence"/>
</dbReference>
<dbReference type="KEGG" id="lmv:Y193_13070"/>
<dbReference type="Proteomes" id="UP000401273">
    <property type="component" value="Unassembled WGS sequence"/>
</dbReference>
<dbReference type="Proteomes" id="UP000350032">
    <property type="component" value="Unassembled WGS sequence"/>
</dbReference>
<name>A0A0D8X2R2_LISMN</name>
<dbReference type="Proteomes" id="UP000371553">
    <property type="component" value="Unassembled WGS sequence"/>
</dbReference>
<evidence type="ECO:0000313" key="75">
    <source>
        <dbReference type="EMBL" id="HAB8555828.1"/>
    </source>
</evidence>
<evidence type="ECO:0000313" key="124">
    <source>
        <dbReference type="Proteomes" id="UP000410967"/>
    </source>
</evidence>
<evidence type="ECO:0000313" key="14">
    <source>
        <dbReference type="EMBL" id="EAD5787754.1"/>
    </source>
</evidence>
<evidence type="ECO:0000313" key="56">
    <source>
        <dbReference type="EMBL" id="ECL0131348.1"/>
    </source>
</evidence>
<dbReference type="Proteomes" id="UP000393182">
    <property type="component" value="Unassembled WGS sequence"/>
</dbReference>
<dbReference type="EMBL" id="AABAWE010000001">
    <property type="protein sequence ID" value="EAG2086226.1"/>
    <property type="molecule type" value="Genomic_DNA"/>
</dbReference>
<evidence type="ECO:0000313" key="41">
    <source>
        <dbReference type="EMBL" id="EAH0218588.1"/>
    </source>
</evidence>
<dbReference type="EMBL" id="AAARIE010000005">
    <property type="protein sequence ID" value="EAE2659772.1"/>
    <property type="molecule type" value="Genomic_DNA"/>
</dbReference>
<dbReference type="EMBL" id="AAALRN010000001">
    <property type="protein sequence ID" value="EAD1184207.1"/>
    <property type="molecule type" value="Genomic_DNA"/>
</dbReference>
<dbReference type="EMBL" id="AABATR010000001">
    <property type="protein sequence ID" value="EAG1892045.1"/>
    <property type="molecule type" value="Genomic_DNA"/>
</dbReference>
<dbReference type="Proteomes" id="UP000410967">
    <property type="component" value="Unassembled WGS sequence"/>
</dbReference>
<reference evidence="92" key="12">
    <citation type="submission" date="2022-06" db="EMBL/GenBank/DDBJ databases">
        <title>Complete genomes of Listeria monocytogenes strains L58-55 and 6179.</title>
        <authorList>
            <person name="Schmitz-Esser S."/>
            <person name="Tibbs-Cortes B.W."/>
        </authorList>
    </citation>
    <scope>NUCLEOTIDE SEQUENCE</scope>
    <source>
        <strain evidence="92">L58-55</strain>
    </source>
</reference>
<dbReference type="Proteomes" id="UP000193519">
    <property type="component" value="Chromosome"/>
</dbReference>
<evidence type="ECO:0000313" key="147">
    <source>
        <dbReference type="Proteomes" id="UP000527632"/>
    </source>
</evidence>
<evidence type="ECO:0000313" key="99">
    <source>
        <dbReference type="Proteomes" id="UP000335978"/>
    </source>
</evidence>
<dbReference type="EMBL" id="AAAQQZ010000005">
    <property type="protein sequence ID" value="EAE1339421.1"/>
    <property type="molecule type" value="Genomic_DNA"/>
</dbReference>
<accession>A0A0D8X2R2</accession>
<dbReference type="Proteomes" id="UP000840928">
    <property type="component" value="Unassembled WGS sequence"/>
</dbReference>
<dbReference type="EMBL" id="AAAIJX010000005">
    <property type="protein sequence ID" value="EAC4483175.1"/>
    <property type="molecule type" value="Genomic_DNA"/>
</dbReference>
<evidence type="ECO:0000313" key="112">
    <source>
        <dbReference type="Proteomes" id="UP000365297"/>
    </source>
</evidence>
<evidence type="ECO:0000313" key="17">
    <source>
        <dbReference type="EMBL" id="EAE1095558.1"/>
    </source>
</evidence>
<evidence type="ECO:0000313" key="21">
    <source>
        <dbReference type="EMBL" id="EAE2659772.1"/>
    </source>
</evidence>
<evidence type="ECO:0000313" key="122">
    <source>
        <dbReference type="Proteomes" id="UP000403352"/>
    </source>
</evidence>
<evidence type="ECO:0000313" key="137">
    <source>
        <dbReference type="Proteomes" id="UP000478704"/>
    </source>
</evidence>
<evidence type="ECO:0000313" key="94">
    <source>
        <dbReference type="Proteomes" id="UP000272537"/>
    </source>
</evidence>
<dbReference type="EMBL" id="AABEVI010000005">
    <property type="protein sequence ID" value="EAH0218588.1"/>
    <property type="molecule type" value="Genomic_DNA"/>
</dbReference>
<dbReference type="Proteomes" id="UP000467247">
    <property type="component" value="Unassembled WGS sequence"/>
</dbReference>
<evidence type="ECO:0000313" key="141">
    <source>
        <dbReference type="Proteomes" id="UP000489121"/>
    </source>
</evidence>
<dbReference type="EMBL" id="AABAIH010000001">
    <property type="protein sequence ID" value="EAG0993065.1"/>
    <property type="molecule type" value="Genomic_DNA"/>
</dbReference>
<evidence type="ECO:0000313" key="128">
    <source>
        <dbReference type="Proteomes" id="UP000427828"/>
    </source>
</evidence>
<dbReference type="NCBIfam" id="NF001220">
    <property type="entry name" value="PRK00194.1"/>
    <property type="match status" value="1"/>
</dbReference>
<dbReference type="AlphaFoldDB" id="A0A0D8X2R2"/>
<dbReference type="EMBL" id="AABGUK010000001">
    <property type="protein sequence ID" value="EAH4241125.1"/>
    <property type="molecule type" value="Genomic_DNA"/>
</dbReference>
<evidence type="ECO:0000313" key="164">
    <source>
        <dbReference type="Proteomes" id="UP000841146"/>
    </source>
</evidence>
<dbReference type="EMBL" id="AAAMZD010000001">
    <property type="protein sequence ID" value="EAD3791902.1"/>
    <property type="molecule type" value="Genomic_DNA"/>
</dbReference>
<evidence type="ECO:0000313" key="61">
    <source>
        <dbReference type="EMBL" id="EDH0840625.1"/>
    </source>
</evidence>
<dbReference type="EMBL" id="AAANYN010000004">
    <property type="protein sequence ID" value="EAD5773560.1"/>
    <property type="molecule type" value="Genomic_DNA"/>
</dbReference>
<evidence type="ECO:0000313" key="116">
    <source>
        <dbReference type="Proteomes" id="UP000376505"/>
    </source>
</evidence>
<dbReference type="Proteomes" id="UP000478945">
    <property type="component" value="Unassembled WGS sequence"/>
</dbReference>
<evidence type="ECO:0000313" key="154">
    <source>
        <dbReference type="Proteomes" id="UP000540417"/>
    </source>
</evidence>
<evidence type="ECO:0000313" key="23">
    <source>
        <dbReference type="EMBL" id="EAE4940496.1"/>
    </source>
</evidence>
<dbReference type="EMBL" id="DAAJCS010000002">
    <property type="protein sequence ID" value="HAC0012019.1"/>
    <property type="molecule type" value="Genomic_DNA"/>
</dbReference>
<dbReference type="RefSeq" id="WP_003721327.1">
    <property type="nucleotide sequence ID" value="NC_021823.1"/>
</dbReference>
<evidence type="ECO:0000313" key="16">
    <source>
        <dbReference type="EMBL" id="EAE0769847.1"/>
    </source>
</evidence>
<dbReference type="EMBL" id="AABBHO010000017">
    <property type="protein sequence ID" value="EAG2997078.1"/>
    <property type="molecule type" value="Genomic_DNA"/>
</dbReference>
<dbReference type="Proteomes" id="UP000331186">
    <property type="component" value="Unassembled WGS sequence"/>
</dbReference>
<evidence type="ECO:0000313" key="119">
    <source>
        <dbReference type="Proteomes" id="UP000388699"/>
    </source>
</evidence>
<evidence type="ECO:0000313" key="103">
    <source>
        <dbReference type="Proteomes" id="UP000344343"/>
    </source>
</evidence>
<dbReference type="Proteomes" id="UP000524387">
    <property type="component" value="Unassembled WGS sequence"/>
</dbReference>
<evidence type="ECO:0000313" key="87">
    <source>
        <dbReference type="EMBL" id="OET48564.1"/>
    </source>
</evidence>
<evidence type="ECO:0000313" key="62">
    <source>
        <dbReference type="EMBL" id="EDN7713556.1"/>
    </source>
</evidence>
<dbReference type="Proteomes" id="UP000529135">
    <property type="component" value="Unassembled WGS sequence"/>
</dbReference>
<dbReference type="EMBL" id="AAAJKI010000040">
    <property type="protein sequence ID" value="EAC6549233.1"/>
    <property type="molecule type" value="Genomic_DNA"/>
</dbReference>
<evidence type="ECO:0000313" key="33">
    <source>
        <dbReference type="EMBL" id="EAG4462313.1"/>
    </source>
</evidence>
<reference evidence="72" key="10">
    <citation type="submission" date="2020-01" db="EMBL/GenBank/DDBJ databases">
        <authorList>
            <consortium name="NCBI Pathogen Detection Project"/>
        </authorList>
    </citation>
    <scope>NUCLEOTIDE SEQUENCE</scope>
    <source>
        <strain evidence="69">09CEB371LM</strain>
        <strain evidence="81">2017-325981-023-01</strain>
        <strain evidence="75">CFIAFB20100120</strain>
        <strain evidence="74">CFIAFB20130012</strain>
        <strain evidence="73">CFIAFB20140010</strain>
        <strain evidence="76">CFIAFB20160038</strain>
        <strain evidence="72">CFIAFB20160079</strain>
        <strain evidence="78">CFIAFB20170037</strain>
        <strain evidence="77">CFIAFB20170045</strain>
        <strain evidence="79">DMG1500109</strain>
        <strain evidence="71">HPB3501</strain>
        <strain evidence="80">LiDS0115</strain>
        <strain evidence="70">Sam_F526FDD3-C0F7-43DB-B204-E231FEF9C926</strain>
        <strain evidence="82">SFBRL218_S4</strain>
    </source>
</reference>
<evidence type="ECO:0000313" key="136">
    <source>
        <dbReference type="Proteomes" id="UP000478682"/>
    </source>
</evidence>
<dbReference type="Proteomes" id="UP000460224">
    <property type="component" value="Unassembled WGS sequence"/>
</dbReference>
<dbReference type="EMBL" id="AAJEKY010000005">
    <property type="protein sequence ID" value="ECL0131348.1"/>
    <property type="molecule type" value="Genomic_DNA"/>
</dbReference>
<dbReference type="EMBL" id="AAKHCT010000001">
    <property type="protein sequence ID" value="ECR7122244.1"/>
    <property type="molecule type" value="Genomic_DNA"/>
</dbReference>
<evidence type="ECO:0000313" key="161">
    <source>
        <dbReference type="Proteomes" id="UP000566721"/>
    </source>
</evidence>
<dbReference type="Proteomes" id="UP000389283">
    <property type="component" value="Unassembled WGS sequence"/>
</dbReference>
<evidence type="ECO:0000313" key="37">
    <source>
        <dbReference type="EMBL" id="EAG9352757.1"/>
    </source>
</evidence>
<organism evidence="48 154">
    <name type="scientific">Listeria monocytogenes</name>
    <dbReference type="NCBI Taxonomy" id="1639"/>
    <lineage>
        <taxon>Bacteria</taxon>
        <taxon>Bacillati</taxon>
        <taxon>Bacillota</taxon>
        <taxon>Bacilli</taxon>
        <taxon>Bacillales</taxon>
        <taxon>Listeriaceae</taxon>
        <taxon>Listeria</taxon>
    </lineage>
</organism>
<evidence type="ECO:0000313" key="6">
    <source>
        <dbReference type="EMBL" id="EAC5551075.1"/>
    </source>
</evidence>
<dbReference type="EMBL" id="AALGDA010000011">
    <property type="protein sequence ID" value="ECY9782404.1"/>
    <property type="molecule type" value="Genomic_DNA"/>
</dbReference>
<dbReference type="InterPro" id="IPR022986">
    <property type="entry name" value="UPF0237_ACT"/>
</dbReference>
<dbReference type="EMBL" id="AANEHK010000004">
    <property type="protein sequence ID" value="EDO0985443.1"/>
    <property type="molecule type" value="Genomic_DNA"/>
</dbReference>
<evidence type="ECO:0000313" key="43">
    <source>
        <dbReference type="EMBL" id="EAH1615443.1"/>
    </source>
</evidence>
<comment type="similarity">
    <text evidence="1">Belongs to the UPF0237 family.</text>
</comment>
<reference evidence="142 145" key="8">
    <citation type="submission" date="2019-04" db="EMBL/GenBank/DDBJ databases">
        <authorList>
            <person name="Ashton P.M."/>
            <person name="Dallman T."/>
            <person name="Nair S."/>
            <person name="De Pinna E."/>
            <person name="Peters T."/>
            <person name="Grant K."/>
        </authorList>
    </citation>
    <scope>NUCLEOTIDE SEQUENCE [LARGE SCALE GENOMIC DNA]</scope>
    <source>
        <strain evidence="44 151">282333</strain>
        <strain evidence="46 150">282352</strain>
        <strain evidence="39 156">289003</strain>
        <strain evidence="42 160">406731</strain>
        <strain evidence="40 158">429821</strain>
        <strain evidence="43 145">562417</strain>
        <strain evidence="45 149">562428</strain>
        <strain evidence="41 142">563356</strain>
        <strain evidence="4 125">688377</strain>
        <strain evidence="56 138">760311</strain>
        <strain evidence="66 134">788324</strain>
        <strain evidence="64 130">833351</strain>
        <strain evidence="67 135">883775</strain>
        <strain evidence="21">RL15000161</strain>
        <strain evidence="22">RL15000271</strain>
        <strain evidence="23">RL15000286</strain>
        <strain evidence="24">RL15000440</strain>
    </source>
</reference>
<dbReference type="Proteomes" id="UP000322220">
    <property type="component" value="Unassembled WGS sequence"/>
</dbReference>
<evidence type="ECO:0000313" key="86">
    <source>
        <dbReference type="EMBL" id="OET47761.1"/>
    </source>
</evidence>
<dbReference type="Proteomes" id="UP000481141">
    <property type="component" value="Unassembled WGS sequence"/>
</dbReference>
<reference evidence="83 131" key="4">
    <citation type="submission" date="2018-04" db="EMBL/GenBank/DDBJ databases">
        <title>Genome Analysis of a Prevalent Clone of Listeria monocytogenes Sequence Type 87 in China.</title>
        <authorList>
            <person name="Wang Y."/>
        </authorList>
    </citation>
    <scope>NUCLEOTIDE SEQUENCE [LARGE SCALE GENOMIC DNA]</scope>
    <source>
        <strain evidence="83 131">ICDC_LM1523</strain>
    </source>
</reference>
<dbReference type="KEGG" id="lmom:IJ09_07685"/>
<dbReference type="EMBL" id="AABAYG010000005">
    <property type="protein sequence ID" value="EAG2246033.1"/>
    <property type="molecule type" value="Genomic_DNA"/>
</dbReference>
<dbReference type="Proteomes" id="UP000355989">
    <property type="component" value="Unassembled WGS sequence"/>
</dbReference>
<evidence type="ECO:0000313" key="53">
    <source>
        <dbReference type="EMBL" id="ECB9514330.1"/>
    </source>
</evidence>
<evidence type="ECO:0000313" key="120">
    <source>
        <dbReference type="Proteomes" id="UP000389283"/>
    </source>
</evidence>
<dbReference type="Proteomes" id="UP000549379">
    <property type="component" value="Unassembled WGS sequence"/>
</dbReference>
<evidence type="ECO:0000313" key="76">
    <source>
        <dbReference type="EMBL" id="HAB9175317.1"/>
    </source>
</evidence>
<dbReference type="Proteomes" id="UP000845014">
    <property type="component" value="Unassembled WGS sequence"/>
</dbReference>
<evidence type="ECO:0000313" key="29">
    <source>
        <dbReference type="EMBL" id="EAG2246033.1"/>
    </source>
</evidence>
<evidence type="ECO:0000313" key="101">
    <source>
        <dbReference type="Proteomes" id="UP000337746"/>
    </source>
</evidence>
<dbReference type="EMBL" id="AAARLF010000001">
    <property type="protein sequence ID" value="EAE2896406.1"/>
    <property type="molecule type" value="Genomic_DNA"/>
</dbReference>
<dbReference type="Proteomes" id="UP000566721">
    <property type="component" value="Unassembled WGS sequence"/>
</dbReference>
<evidence type="ECO:0000313" key="4">
    <source>
        <dbReference type="EMBL" id="EAC4483175.1"/>
    </source>
</evidence>
<dbReference type="Proteomes" id="UP000548826">
    <property type="component" value="Unassembled WGS sequence"/>
</dbReference>
<evidence type="ECO:0000313" key="167">
    <source>
        <dbReference type="Proteomes" id="UP000844415"/>
    </source>
</evidence>
<dbReference type="EMBL" id="AANCRK010000001">
    <property type="protein sequence ID" value="EDN7713556.1"/>
    <property type="molecule type" value="Genomic_DNA"/>
</dbReference>
<evidence type="ECO:0000313" key="77">
    <source>
        <dbReference type="EMBL" id="HAC0012019.1"/>
    </source>
</evidence>
<dbReference type="EMBL" id="DAAIRR010000001">
    <property type="protein sequence ID" value="HAB9175317.1"/>
    <property type="molecule type" value="Genomic_DNA"/>
</dbReference>
<evidence type="ECO:0000313" key="89">
    <source>
        <dbReference type="EMBL" id="RKA11167.1"/>
    </source>
</evidence>
<dbReference type="EMBL" id="DAAKPP010000001">
    <property type="protein sequence ID" value="HAC3054185.1"/>
    <property type="molecule type" value="Genomic_DNA"/>
</dbReference>
<dbReference type="InterPro" id="IPR050990">
    <property type="entry name" value="UPF0237/GcvR_regulator"/>
</dbReference>
<dbReference type="EMBL" id="DAAHYZ010000004">
    <property type="protein sequence ID" value="HAB7721923.1"/>
    <property type="molecule type" value="Genomic_DNA"/>
</dbReference>
<dbReference type="EMBL" id="DAAEEB010000005">
    <property type="protein sequence ID" value="HAA8053169.1"/>
    <property type="molecule type" value="Genomic_DNA"/>
</dbReference>
<evidence type="ECO:0000313" key="131">
    <source>
        <dbReference type="Proteomes" id="UP000460224"/>
    </source>
</evidence>
<dbReference type="Proteomes" id="UP000525850">
    <property type="component" value="Unassembled WGS sequence"/>
</dbReference>
<evidence type="ECO:0000313" key="142">
    <source>
        <dbReference type="Proteomes" id="UP000517258"/>
    </source>
</evidence>
<evidence type="ECO:0000313" key="35">
    <source>
        <dbReference type="EMBL" id="EAG6762772.1"/>
    </source>
</evidence>
<evidence type="ECO:0000313" key="90">
    <source>
        <dbReference type="EMBL" id="RKC01939.1"/>
    </source>
</evidence>
<evidence type="ECO:0000313" key="144">
    <source>
        <dbReference type="Proteomes" id="UP000524387"/>
    </source>
</evidence>
<evidence type="ECO:0000313" key="10">
    <source>
        <dbReference type="EMBL" id="EAC9040457.1"/>
    </source>
</evidence>
<evidence type="ECO:0000313" key="20">
    <source>
        <dbReference type="EMBL" id="EAE2354628.1"/>
    </source>
</evidence>
<evidence type="ECO:0000313" key="15">
    <source>
        <dbReference type="EMBL" id="EAD8144808.1"/>
    </source>
</evidence>
<dbReference type="EMBL" id="DAAHUJ010000003">
    <property type="protein sequence ID" value="HAB7363860.1"/>
    <property type="molecule type" value="Genomic_DNA"/>
</dbReference>
<dbReference type="EMBL" id="DAAEQL010000002">
    <property type="protein sequence ID" value="HAA8489542.1"/>
    <property type="molecule type" value="Genomic_DNA"/>
</dbReference>
<evidence type="ECO:0000313" key="135">
    <source>
        <dbReference type="Proteomes" id="UP000470497"/>
    </source>
</evidence>
<evidence type="ECO:0000313" key="38">
    <source>
        <dbReference type="EMBL" id="EAG9387784.1"/>
    </source>
</evidence>
<evidence type="ECO:0000313" key="102">
    <source>
        <dbReference type="Proteomes" id="UP000339309"/>
    </source>
</evidence>
<evidence type="ECO:0000313" key="49">
    <source>
        <dbReference type="EMBL" id="EAK8896248.1"/>
    </source>
</evidence>
<evidence type="ECO:0000313" key="54">
    <source>
        <dbReference type="EMBL" id="ECC1555957.1"/>
    </source>
</evidence>
<dbReference type="EMBL" id="AABEKY010000005">
    <property type="protein sequence ID" value="EAG9387784.1"/>
    <property type="molecule type" value="Genomic_DNA"/>
</dbReference>
<evidence type="ECO:0000313" key="121">
    <source>
        <dbReference type="Proteomes" id="UP000398321"/>
    </source>
</evidence>
<dbReference type="EMBL" id="AABEKN010000001">
    <property type="protein sequence ID" value="EAG9352757.1"/>
    <property type="molecule type" value="Genomic_DNA"/>
</dbReference>
<dbReference type="EMBL" id="AABFMV010000005">
    <property type="protein sequence ID" value="EAH1615443.1"/>
    <property type="molecule type" value="Genomic_DNA"/>
</dbReference>
<evidence type="ECO:0000313" key="117">
    <source>
        <dbReference type="Proteomes" id="UP000378540"/>
    </source>
</evidence>
<evidence type="ECO:0000313" key="51">
    <source>
        <dbReference type="EMBL" id="EAK9429219.1"/>
    </source>
</evidence>
<dbReference type="Proteomes" id="UP000525068">
    <property type="component" value="Unassembled WGS sequence"/>
</dbReference>
<evidence type="ECO:0000313" key="151">
    <source>
        <dbReference type="Proteomes" id="UP000533021"/>
    </source>
</evidence>
<evidence type="ECO:0000313" key="98">
    <source>
        <dbReference type="Proteomes" id="UP000331186"/>
    </source>
</evidence>
<dbReference type="EMBL" id="AAAQVA010000006">
    <property type="protein sequence ID" value="EAE1632825.1"/>
    <property type="molecule type" value="Genomic_DNA"/>
</dbReference>
<dbReference type="Proteomes" id="UP000406081">
    <property type="component" value="Unassembled WGS sequence"/>
</dbReference>
<reference evidence="91 97" key="9">
    <citation type="submission" date="2019-08" db="EMBL/GenBank/DDBJ databases">
        <title>Soil Listeria distribution.</title>
        <authorList>
            <person name="Liao J."/>
        </authorList>
    </citation>
    <scope>NUCLEOTIDE SEQUENCE [LARGE SCALE GENOMIC DNA]</scope>
    <source>
        <strain evidence="91 97">IN-RH-2-BL1</strain>
    </source>
</reference>
<dbReference type="EMBL" id="AACJYH010000001">
    <property type="protein sequence ID" value="EAK8896248.1"/>
    <property type="molecule type" value="Genomic_DNA"/>
</dbReference>
<dbReference type="Proteomes" id="UP000455569">
    <property type="component" value="Unassembled WGS sequence"/>
</dbReference>
<evidence type="ECO:0000313" key="18">
    <source>
        <dbReference type="EMBL" id="EAE1339421.1"/>
    </source>
</evidence>
<evidence type="ECO:0000313" key="165">
    <source>
        <dbReference type="Proteomes" id="UP000841561"/>
    </source>
</evidence>
<dbReference type="EMBL" id="AABBZO010000008">
    <property type="protein sequence ID" value="EAG4462313.1"/>
    <property type="molecule type" value="Genomic_DNA"/>
</dbReference>
<dbReference type="KEGG" id="lmoe:BN418_0610"/>
<dbReference type="GeneID" id="61188383"/>
<dbReference type="EMBL" id="AAASTI010000001">
    <property type="protein sequence ID" value="EAE5603192.1"/>
    <property type="molecule type" value="Genomic_DNA"/>
</dbReference>
<dbReference type="EMBL" id="JACAVN010000001">
    <property type="protein sequence ID" value="NYA00722.1"/>
    <property type="molecule type" value="Genomic_DNA"/>
</dbReference>
<dbReference type="Proteomes" id="UP000364988">
    <property type="component" value="Unassembled WGS sequence"/>
</dbReference>
<dbReference type="Proteomes" id="UP000332711">
    <property type="component" value="Unassembled WGS sequence"/>
</dbReference>
<dbReference type="Proteomes" id="UP000843775">
    <property type="component" value="Unassembled WGS sequence"/>
</dbReference>
<evidence type="ECO:0000313" key="140">
    <source>
        <dbReference type="Proteomes" id="UP000484022"/>
    </source>
</evidence>
<evidence type="ECO:0000313" key="111">
    <source>
        <dbReference type="Proteomes" id="UP000364988"/>
    </source>
</evidence>
<dbReference type="EMBL" id="AAAIXK010000006">
    <property type="protein sequence ID" value="EAC5551075.1"/>
    <property type="molecule type" value="Genomic_DNA"/>
</dbReference>
<evidence type="ECO:0000313" key="11">
    <source>
        <dbReference type="EMBL" id="EAD1184207.1"/>
    </source>
</evidence>
<dbReference type="Proteomes" id="UP000337746">
    <property type="component" value="Unassembled WGS sequence"/>
</dbReference>
<evidence type="ECO:0000313" key="81">
    <source>
        <dbReference type="EMBL" id="HAJ9592033.1"/>
    </source>
</evidence>
<evidence type="ECO:0000313" key="130">
    <source>
        <dbReference type="Proteomes" id="UP000458487"/>
    </source>
</evidence>
<dbReference type="Proteomes" id="UP000852906">
    <property type="component" value="Unassembled WGS sequence"/>
</dbReference>
<dbReference type="EMBL" id="AANPAU010000006">
    <property type="protein sequence ID" value="EDP8514474.1"/>
    <property type="molecule type" value="Genomic_DNA"/>
</dbReference>
<evidence type="ECO:0000313" key="108">
    <source>
        <dbReference type="Proteomes" id="UP000355989"/>
    </source>
</evidence>
<dbReference type="EMBL" id="AAHZFN010000002">
    <property type="protein sequence ID" value="ECB9472535.1"/>
    <property type="molecule type" value="Genomic_DNA"/>
</dbReference>
<evidence type="ECO:0000313" key="67">
    <source>
        <dbReference type="EMBL" id="EDP8410190.1"/>
    </source>
</evidence>
<dbReference type="EMBL" id="AAISWI010000011">
    <property type="protein sequence ID" value="ECH7212006.1"/>
    <property type="molecule type" value="Genomic_DNA"/>
</dbReference>
<evidence type="ECO:0000313" key="39">
    <source>
        <dbReference type="EMBL" id="EAG9518757.1"/>
    </source>
</evidence>
<evidence type="ECO:0000313" key="148">
    <source>
        <dbReference type="Proteomes" id="UP000528151"/>
    </source>
</evidence>
<feature type="domain" description="ACT" evidence="2">
    <location>
        <begin position="4"/>
        <end position="78"/>
    </location>
</feature>
<reference evidence="94 95" key="2">
    <citation type="journal article" date="2018" name="BMC Genomics">
        <title>Genes significantly associated with lineage II food isolates of Listeria monocytogenes.</title>
        <authorList>
            <person name="Pirone-Davies C."/>
            <person name="Chen Y."/>
            <person name="Pightling A."/>
            <person name="Ryan G."/>
            <person name="Wang Y."/>
            <person name="Yao K."/>
            <person name="Hoffmann M."/>
            <person name="Allard M.W."/>
        </authorList>
    </citation>
    <scope>NUCLEOTIDE SEQUENCE [LARGE SCALE GENOMIC DNA]</scope>
    <source>
        <strain evidence="90 95">CFSAN028761</strain>
        <strain evidence="88 96">PNUSAL000190</strain>
        <strain evidence="89 94">PNUSAL000550</strain>
    </source>
</reference>
<evidence type="ECO:0000313" key="160">
    <source>
        <dbReference type="Proteomes" id="UP000566597"/>
    </source>
</evidence>
<evidence type="ECO:0000313" key="84">
    <source>
        <dbReference type="EMBL" id="MCO38050.1"/>
    </source>
</evidence>
<evidence type="ECO:0000313" key="9">
    <source>
        <dbReference type="EMBL" id="EAC7479123.1"/>
    </source>
</evidence>
<evidence type="ECO:0000313" key="125">
    <source>
        <dbReference type="Proteomes" id="UP000413786"/>
    </source>
</evidence>
<evidence type="ECO:0000313" key="114">
    <source>
        <dbReference type="Proteomes" id="UP000368805"/>
    </source>
</evidence>
<dbReference type="EMBL" id="CP098507">
    <property type="protein sequence ID" value="UUJ80769.1"/>
    <property type="molecule type" value="Genomic_DNA"/>
</dbReference>
<evidence type="ECO:0000313" key="59">
    <source>
        <dbReference type="EMBL" id="ECY6545136.1"/>
    </source>
</evidence>
<dbReference type="Proteomes" id="UP000535556">
    <property type="component" value="Unassembled WGS sequence"/>
</dbReference>
<evidence type="ECO:0000313" key="106">
    <source>
        <dbReference type="Proteomes" id="UP000352246"/>
    </source>
</evidence>
<evidence type="ECO:0000313" key="28">
    <source>
        <dbReference type="EMBL" id="EAG2086226.1"/>
    </source>
</evidence>
<dbReference type="Proteomes" id="UP000840039">
    <property type="component" value="Unassembled WGS sequence"/>
</dbReference>
<evidence type="ECO:0000313" key="25">
    <source>
        <dbReference type="EMBL" id="EAG0868356.1"/>
    </source>
</evidence>
<evidence type="ECO:0000313" key="31">
    <source>
        <dbReference type="EMBL" id="EAG2997078.1"/>
    </source>
</evidence>
<dbReference type="Proteomes" id="UP000528151">
    <property type="component" value="Unassembled WGS sequence"/>
</dbReference>
<evidence type="ECO:0000313" key="13">
    <source>
        <dbReference type="EMBL" id="EAD5773560.1"/>
    </source>
</evidence>
<evidence type="ECO:0000313" key="96">
    <source>
        <dbReference type="Proteomes" id="UP000285054"/>
    </source>
</evidence>
<dbReference type="EMBL" id="AACKDQ010000018">
    <property type="protein sequence ID" value="EAK9317222.1"/>
    <property type="molecule type" value="Genomic_DNA"/>
</dbReference>
<dbReference type="EMBL" id="AAANYR010000009">
    <property type="protein sequence ID" value="EAD5787754.1"/>
    <property type="molecule type" value="Genomic_DNA"/>
</dbReference>
<dbReference type="EMBL" id="DAAJFY010000001">
    <property type="protein sequence ID" value="HAC0274298.1"/>
    <property type="molecule type" value="Genomic_DNA"/>
</dbReference>
<dbReference type="Proteomes" id="UP000280270">
    <property type="component" value="Unassembled WGS sequence"/>
</dbReference>
<evidence type="ECO:0000313" key="60">
    <source>
        <dbReference type="EMBL" id="ECY9782404.1"/>
    </source>
</evidence>
<evidence type="ECO:0000259" key="2">
    <source>
        <dbReference type="PROSITE" id="PS51671"/>
    </source>
</evidence>